<evidence type="ECO:0000313" key="1">
    <source>
        <dbReference type="EMBL" id="KYB24690.1"/>
    </source>
</evidence>
<dbReference type="AlphaFoldDB" id="A0A139W9V7"/>
<sequence>MQRYIAVPHPRSSLIKFKSTRLMCFKLQNIAHNKIMNRTNRETYAVETSFRQEAFIV</sequence>
<keyword evidence="2" id="KW-1185">Reference proteome</keyword>
<accession>A0A139W9V7</accession>
<gene>
    <name evidence="1" type="primary">AUGUSTUS-3.0.2_34953</name>
    <name evidence="1" type="ORF">TcasGA2_TC034953</name>
</gene>
<proteinExistence type="predicted"/>
<evidence type="ECO:0000313" key="2">
    <source>
        <dbReference type="Proteomes" id="UP000007266"/>
    </source>
</evidence>
<organism evidence="1 2">
    <name type="scientific">Tribolium castaneum</name>
    <name type="common">Red flour beetle</name>
    <dbReference type="NCBI Taxonomy" id="7070"/>
    <lineage>
        <taxon>Eukaryota</taxon>
        <taxon>Metazoa</taxon>
        <taxon>Ecdysozoa</taxon>
        <taxon>Arthropoda</taxon>
        <taxon>Hexapoda</taxon>
        <taxon>Insecta</taxon>
        <taxon>Pterygota</taxon>
        <taxon>Neoptera</taxon>
        <taxon>Endopterygota</taxon>
        <taxon>Coleoptera</taxon>
        <taxon>Polyphaga</taxon>
        <taxon>Cucujiformia</taxon>
        <taxon>Tenebrionidae</taxon>
        <taxon>Tenebrionidae incertae sedis</taxon>
        <taxon>Tribolium</taxon>
    </lineage>
</organism>
<reference evidence="1 2" key="2">
    <citation type="journal article" date="2010" name="Nucleic Acids Res.">
        <title>BeetleBase in 2010: revisions to provide comprehensive genomic information for Tribolium castaneum.</title>
        <authorList>
            <person name="Kim H.S."/>
            <person name="Murphy T."/>
            <person name="Xia J."/>
            <person name="Caragea D."/>
            <person name="Park Y."/>
            <person name="Beeman R.W."/>
            <person name="Lorenzen M.D."/>
            <person name="Butcher S."/>
            <person name="Manak J.R."/>
            <person name="Brown S.J."/>
        </authorList>
    </citation>
    <scope>NUCLEOTIDE SEQUENCE [LARGE SCALE GENOMIC DNA]</scope>
    <source>
        <strain evidence="1 2">Georgia GA2</strain>
    </source>
</reference>
<dbReference type="Proteomes" id="UP000007266">
    <property type="component" value="Unassembled WGS sequence"/>
</dbReference>
<dbReference type="EMBL" id="KQ971905">
    <property type="protein sequence ID" value="KYB24690.1"/>
    <property type="molecule type" value="Genomic_DNA"/>
</dbReference>
<protein>
    <submittedName>
        <fullName evidence="1">Uncharacterized protein</fullName>
    </submittedName>
</protein>
<dbReference type="InParanoid" id="A0A139W9V7"/>
<reference evidence="1 2" key="1">
    <citation type="journal article" date="2008" name="Nature">
        <title>The genome of the model beetle and pest Tribolium castaneum.</title>
        <authorList>
            <consortium name="Tribolium Genome Sequencing Consortium"/>
            <person name="Richards S."/>
            <person name="Gibbs R.A."/>
            <person name="Weinstock G.M."/>
            <person name="Brown S.J."/>
            <person name="Denell R."/>
            <person name="Beeman R.W."/>
            <person name="Gibbs R."/>
            <person name="Beeman R.W."/>
            <person name="Brown S.J."/>
            <person name="Bucher G."/>
            <person name="Friedrich M."/>
            <person name="Grimmelikhuijzen C.J."/>
            <person name="Klingler M."/>
            <person name="Lorenzen M."/>
            <person name="Richards S."/>
            <person name="Roth S."/>
            <person name="Schroder R."/>
            <person name="Tautz D."/>
            <person name="Zdobnov E.M."/>
            <person name="Muzny D."/>
            <person name="Gibbs R.A."/>
            <person name="Weinstock G.M."/>
            <person name="Attaway T."/>
            <person name="Bell S."/>
            <person name="Buhay C.J."/>
            <person name="Chandrabose M.N."/>
            <person name="Chavez D."/>
            <person name="Clerk-Blankenburg K.P."/>
            <person name="Cree A."/>
            <person name="Dao M."/>
            <person name="Davis C."/>
            <person name="Chacko J."/>
            <person name="Dinh H."/>
            <person name="Dugan-Rocha S."/>
            <person name="Fowler G."/>
            <person name="Garner T.T."/>
            <person name="Garnes J."/>
            <person name="Gnirke A."/>
            <person name="Hawes A."/>
            <person name="Hernandez J."/>
            <person name="Hines S."/>
            <person name="Holder M."/>
            <person name="Hume J."/>
            <person name="Jhangiani S.N."/>
            <person name="Joshi V."/>
            <person name="Khan Z.M."/>
            <person name="Jackson L."/>
            <person name="Kovar C."/>
            <person name="Kowis A."/>
            <person name="Lee S."/>
            <person name="Lewis L.R."/>
            <person name="Margolis J."/>
            <person name="Morgan M."/>
            <person name="Nazareth L.V."/>
            <person name="Nguyen N."/>
            <person name="Okwuonu G."/>
            <person name="Parker D."/>
            <person name="Richards S."/>
            <person name="Ruiz S.J."/>
            <person name="Santibanez J."/>
            <person name="Savard J."/>
            <person name="Scherer S.E."/>
            <person name="Schneider B."/>
            <person name="Sodergren E."/>
            <person name="Tautz D."/>
            <person name="Vattahil S."/>
            <person name="Villasana D."/>
            <person name="White C.S."/>
            <person name="Wright R."/>
            <person name="Park Y."/>
            <person name="Beeman R.W."/>
            <person name="Lord J."/>
            <person name="Oppert B."/>
            <person name="Lorenzen M."/>
            <person name="Brown S."/>
            <person name="Wang L."/>
            <person name="Savard J."/>
            <person name="Tautz D."/>
            <person name="Richards S."/>
            <person name="Weinstock G."/>
            <person name="Gibbs R.A."/>
            <person name="Liu Y."/>
            <person name="Worley K."/>
            <person name="Weinstock G."/>
            <person name="Elsik C.G."/>
            <person name="Reese J.T."/>
            <person name="Elhaik E."/>
            <person name="Landan G."/>
            <person name="Graur D."/>
            <person name="Arensburger P."/>
            <person name="Atkinson P."/>
            <person name="Beeman R.W."/>
            <person name="Beidler J."/>
            <person name="Brown S.J."/>
            <person name="Demuth J.P."/>
            <person name="Drury D.W."/>
            <person name="Du Y.Z."/>
            <person name="Fujiwara H."/>
            <person name="Lorenzen M."/>
            <person name="Maselli V."/>
            <person name="Osanai M."/>
            <person name="Park Y."/>
            <person name="Robertson H.M."/>
            <person name="Tu Z."/>
            <person name="Wang J.J."/>
            <person name="Wang S."/>
            <person name="Richards S."/>
            <person name="Song H."/>
            <person name="Zhang L."/>
            <person name="Sodergren E."/>
            <person name="Werner D."/>
            <person name="Stanke M."/>
            <person name="Morgenstern B."/>
            <person name="Solovyev V."/>
            <person name="Kosarev P."/>
            <person name="Brown G."/>
            <person name="Chen H.C."/>
            <person name="Ermolaeva O."/>
            <person name="Hlavina W."/>
            <person name="Kapustin Y."/>
            <person name="Kiryutin B."/>
            <person name="Kitts P."/>
            <person name="Maglott D."/>
            <person name="Pruitt K."/>
            <person name="Sapojnikov V."/>
            <person name="Souvorov A."/>
            <person name="Mackey A.J."/>
            <person name="Waterhouse R.M."/>
            <person name="Wyder S."/>
            <person name="Zdobnov E.M."/>
            <person name="Zdobnov E.M."/>
            <person name="Wyder S."/>
            <person name="Kriventseva E.V."/>
            <person name="Kadowaki T."/>
            <person name="Bork P."/>
            <person name="Aranda M."/>
            <person name="Bao R."/>
            <person name="Beermann A."/>
            <person name="Berns N."/>
            <person name="Bolognesi R."/>
            <person name="Bonneton F."/>
            <person name="Bopp D."/>
            <person name="Brown S.J."/>
            <person name="Bucher G."/>
            <person name="Butts T."/>
            <person name="Chaumot A."/>
            <person name="Denell R.E."/>
            <person name="Ferrier D.E."/>
            <person name="Friedrich M."/>
            <person name="Gordon C.M."/>
            <person name="Jindra M."/>
            <person name="Klingler M."/>
            <person name="Lan Q."/>
            <person name="Lattorff H.M."/>
            <person name="Laudet V."/>
            <person name="von Levetsow C."/>
            <person name="Liu Z."/>
            <person name="Lutz R."/>
            <person name="Lynch J.A."/>
            <person name="da Fonseca R.N."/>
            <person name="Posnien N."/>
            <person name="Reuter R."/>
            <person name="Roth S."/>
            <person name="Savard J."/>
            <person name="Schinko J.B."/>
            <person name="Schmitt C."/>
            <person name="Schoppmeier M."/>
            <person name="Schroder R."/>
            <person name="Shippy T.D."/>
            <person name="Simonnet F."/>
            <person name="Marques-Souza H."/>
            <person name="Tautz D."/>
            <person name="Tomoyasu Y."/>
            <person name="Trauner J."/>
            <person name="Van der Zee M."/>
            <person name="Vervoort M."/>
            <person name="Wittkopp N."/>
            <person name="Wimmer E.A."/>
            <person name="Yang X."/>
            <person name="Jones A.K."/>
            <person name="Sattelle D.B."/>
            <person name="Ebert P.R."/>
            <person name="Nelson D."/>
            <person name="Scott J.G."/>
            <person name="Beeman R.W."/>
            <person name="Muthukrishnan S."/>
            <person name="Kramer K.J."/>
            <person name="Arakane Y."/>
            <person name="Beeman R.W."/>
            <person name="Zhu Q."/>
            <person name="Hogenkamp D."/>
            <person name="Dixit R."/>
            <person name="Oppert B."/>
            <person name="Jiang H."/>
            <person name="Zou Z."/>
            <person name="Marshall J."/>
            <person name="Elpidina E."/>
            <person name="Vinokurov K."/>
            <person name="Oppert C."/>
            <person name="Zou Z."/>
            <person name="Evans J."/>
            <person name="Lu Z."/>
            <person name="Zhao P."/>
            <person name="Sumathipala N."/>
            <person name="Altincicek B."/>
            <person name="Vilcinskas A."/>
            <person name="Williams M."/>
            <person name="Hultmark D."/>
            <person name="Hetru C."/>
            <person name="Jiang H."/>
            <person name="Grimmelikhuijzen C.J."/>
            <person name="Hauser F."/>
            <person name="Cazzamali G."/>
            <person name="Williamson M."/>
            <person name="Park Y."/>
            <person name="Li B."/>
            <person name="Tanaka Y."/>
            <person name="Predel R."/>
            <person name="Neupert S."/>
            <person name="Schachtner J."/>
            <person name="Verleyen P."/>
            <person name="Raible F."/>
            <person name="Bork P."/>
            <person name="Friedrich M."/>
            <person name="Walden K.K."/>
            <person name="Robertson H.M."/>
            <person name="Angeli S."/>
            <person name="Foret S."/>
            <person name="Bucher G."/>
            <person name="Schuetz S."/>
            <person name="Maleszka R."/>
            <person name="Wimmer E.A."/>
            <person name="Beeman R.W."/>
            <person name="Lorenzen M."/>
            <person name="Tomoyasu Y."/>
            <person name="Miller S.C."/>
            <person name="Grossmann D."/>
            <person name="Bucher G."/>
        </authorList>
    </citation>
    <scope>NUCLEOTIDE SEQUENCE [LARGE SCALE GENOMIC DNA]</scope>
    <source>
        <strain evidence="1 2">Georgia GA2</strain>
    </source>
</reference>
<name>A0A139W9V7_TRICA</name>